<dbReference type="EMBL" id="JAAKZF010000049">
    <property type="protein sequence ID" value="NGO54337.1"/>
    <property type="molecule type" value="Genomic_DNA"/>
</dbReference>
<dbReference type="RefSeq" id="WP_165032555.1">
    <property type="nucleotide sequence ID" value="NZ_JAAKZF010000049.1"/>
</dbReference>
<evidence type="ECO:0000313" key="1">
    <source>
        <dbReference type="EMBL" id="NGO54337.1"/>
    </source>
</evidence>
<dbReference type="AlphaFoldDB" id="A0A6G4WJS7"/>
<proteinExistence type="predicted"/>
<organism evidence="1 2">
    <name type="scientific">Allomesorhizobium camelthorni</name>
    <dbReference type="NCBI Taxonomy" id="475069"/>
    <lineage>
        <taxon>Bacteria</taxon>
        <taxon>Pseudomonadati</taxon>
        <taxon>Pseudomonadota</taxon>
        <taxon>Alphaproteobacteria</taxon>
        <taxon>Hyphomicrobiales</taxon>
        <taxon>Phyllobacteriaceae</taxon>
        <taxon>Allomesorhizobium</taxon>
    </lineage>
</organism>
<reference evidence="1 2" key="1">
    <citation type="submission" date="2020-02" db="EMBL/GenBank/DDBJ databases">
        <title>Genome sequence of strain CCNWXJ40-4.</title>
        <authorList>
            <person name="Gao J."/>
            <person name="Sun J."/>
        </authorList>
    </citation>
    <scope>NUCLEOTIDE SEQUENCE [LARGE SCALE GENOMIC DNA]</scope>
    <source>
        <strain evidence="1 2">CCNWXJ 40-4</strain>
    </source>
</reference>
<keyword evidence="2" id="KW-1185">Reference proteome</keyword>
<accession>A0A6G4WJS7</accession>
<evidence type="ECO:0000313" key="2">
    <source>
        <dbReference type="Proteomes" id="UP001642900"/>
    </source>
</evidence>
<comment type="caution">
    <text evidence="1">The sequence shown here is derived from an EMBL/GenBank/DDBJ whole genome shotgun (WGS) entry which is preliminary data.</text>
</comment>
<gene>
    <name evidence="1" type="ORF">G6N73_24930</name>
</gene>
<name>A0A6G4WJS7_9HYPH</name>
<sequence>MSKTLPTDFMAICPTVKVMSDGRLCIRFEGGMFPSLLGKLFGLTLTPETTLEDAEALAAQLKKHCPHLFVAFLDYKGLSEEERLTLTRIYDGTGLLDPLNEDEEGSRS</sequence>
<protein>
    <submittedName>
        <fullName evidence="1">Uncharacterized protein</fullName>
    </submittedName>
</protein>
<dbReference type="Proteomes" id="UP001642900">
    <property type="component" value="Unassembled WGS sequence"/>
</dbReference>